<protein>
    <recommendedName>
        <fullName evidence="2">Condensation domain-containing protein</fullName>
    </recommendedName>
</protein>
<feature type="region of interest" description="Disordered" evidence="1">
    <location>
        <begin position="1"/>
        <end position="23"/>
    </location>
</feature>
<evidence type="ECO:0000259" key="2">
    <source>
        <dbReference type="Pfam" id="PF00668"/>
    </source>
</evidence>
<feature type="non-terminal residue" evidence="3">
    <location>
        <position position="270"/>
    </location>
</feature>
<feature type="compositionally biased region" description="Polar residues" evidence="1">
    <location>
        <begin position="1"/>
        <end position="22"/>
    </location>
</feature>
<gene>
    <name evidence="3" type="ORF">EKO24_008065</name>
</gene>
<name>A0ABY3CBR5_9GAMM</name>
<reference evidence="3 4" key="1">
    <citation type="journal article" date="2019" name="Antonie Van Leeuwenhoek">
        <title>Description of 'Ca. Methylobacter oryzae' KRF1, a novel species from the environmentally important Methylobacter clade 2.</title>
        <authorList>
            <person name="Khatri K."/>
            <person name="Mohite J.A."/>
            <person name="Pandit P.S."/>
            <person name="Bahulikar R."/>
            <person name="Rahalkar M.C."/>
        </authorList>
    </citation>
    <scope>NUCLEOTIDE SEQUENCE [LARGE SCALE GENOMIC DNA]</scope>
    <source>
        <strain evidence="3 4">KRF1</strain>
    </source>
</reference>
<dbReference type="Pfam" id="PF00668">
    <property type="entry name" value="Condensation"/>
    <property type="match status" value="1"/>
</dbReference>
<dbReference type="RefSeq" id="WP_241674436.1">
    <property type="nucleotide sequence ID" value="NZ_RYFG02000077.1"/>
</dbReference>
<dbReference type="Proteomes" id="UP000733744">
    <property type="component" value="Unassembled WGS sequence"/>
</dbReference>
<dbReference type="Gene3D" id="3.30.559.30">
    <property type="entry name" value="Nonribosomal peptide synthetase, condensation domain"/>
    <property type="match status" value="1"/>
</dbReference>
<dbReference type="InterPro" id="IPR001242">
    <property type="entry name" value="Condensation_dom"/>
</dbReference>
<feature type="domain" description="Condensation" evidence="2">
    <location>
        <begin position="48"/>
        <end position="270"/>
    </location>
</feature>
<dbReference type="PANTHER" id="PTHR45398">
    <property type="match status" value="1"/>
</dbReference>
<proteinExistence type="predicted"/>
<keyword evidence="4" id="KW-1185">Reference proteome</keyword>
<evidence type="ECO:0000313" key="3">
    <source>
        <dbReference type="EMBL" id="TRW97028.1"/>
    </source>
</evidence>
<sequence length="270" mass="30260">MSLLVSSTGSPEPPQKSVTGQFPESVELKQEMIESMERLLDYWQVRLLDYWKLRLSGAPNLELPTDRPRPAEQSYRGENRSFSLSPDLAEALKALSRHEGVTFFMTLAAAFQVLLHRYSGQDDIVIGTPTAGRSRLELESSIGFFINTLVLRIDLSGNPGFRELLAQVREVTVGAYANQDIPFEKLVEALHPQRDLSRNPLFQVMFVFRNTPEDPLHLQGMNPEPSQAGNGTTQFDLTLELTETPQGLSGRVEYATDLFEAATIERLIGH</sequence>
<accession>A0ABY3CBR5</accession>
<dbReference type="CDD" id="cd19531">
    <property type="entry name" value="LCL_NRPS-like"/>
    <property type="match status" value="1"/>
</dbReference>
<evidence type="ECO:0000313" key="4">
    <source>
        <dbReference type="Proteomes" id="UP000733744"/>
    </source>
</evidence>
<dbReference type="EMBL" id="RYFG02000077">
    <property type="protein sequence ID" value="TRW97028.1"/>
    <property type="molecule type" value="Genomic_DNA"/>
</dbReference>
<comment type="caution">
    <text evidence="3">The sequence shown here is derived from an EMBL/GenBank/DDBJ whole genome shotgun (WGS) entry which is preliminary data.</text>
</comment>
<dbReference type="InterPro" id="IPR023213">
    <property type="entry name" value="CAT-like_dom_sf"/>
</dbReference>
<evidence type="ECO:0000256" key="1">
    <source>
        <dbReference type="SAM" id="MobiDB-lite"/>
    </source>
</evidence>
<dbReference type="Gene3D" id="3.30.559.10">
    <property type="entry name" value="Chloramphenicol acetyltransferase-like domain"/>
    <property type="match status" value="1"/>
</dbReference>
<dbReference type="SUPFAM" id="SSF52777">
    <property type="entry name" value="CoA-dependent acyltransferases"/>
    <property type="match status" value="1"/>
</dbReference>
<dbReference type="PANTHER" id="PTHR45398:SF1">
    <property type="entry name" value="ENZYME, PUTATIVE (JCVI)-RELATED"/>
    <property type="match status" value="1"/>
</dbReference>
<organism evidence="3 4">
    <name type="scientific">Candidatus Methylobacter oryzae</name>
    <dbReference type="NCBI Taxonomy" id="2497749"/>
    <lineage>
        <taxon>Bacteria</taxon>
        <taxon>Pseudomonadati</taxon>
        <taxon>Pseudomonadota</taxon>
        <taxon>Gammaproteobacteria</taxon>
        <taxon>Methylococcales</taxon>
        <taxon>Methylococcaceae</taxon>
        <taxon>Methylobacter</taxon>
    </lineage>
</organism>